<dbReference type="NCBIfam" id="TIGR02623">
    <property type="entry name" value="G1P_cyt_trans"/>
    <property type="match status" value="1"/>
</dbReference>
<reference evidence="2 3" key="1">
    <citation type="journal article" date="2020" name="Antonie Van Leeuwenhoek">
        <title>Rhodopirellula heiligendammensis sp. nov., Rhodopirellula pilleata sp. nov., and Rhodopirellula solitaria sp. nov. isolated from natural or artificial marine surfaces in Northern Germany and California, USA, and emended description of the genus Rhodopirellula.</title>
        <authorList>
            <person name="Kallscheuer N."/>
            <person name="Wiegand S."/>
            <person name="Jogler M."/>
            <person name="Boedeker C."/>
            <person name="Peeters S.H."/>
            <person name="Rast P."/>
            <person name="Heuer A."/>
            <person name="Jetten M.S.M."/>
            <person name="Rohde M."/>
            <person name="Jogler C."/>
        </authorList>
    </citation>
    <scope>NUCLEOTIDE SEQUENCE [LARGE SCALE GENOMIC DNA]</scope>
    <source>
        <strain evidence="2 3">Poly21</strain>
    </source>
</reference>
<name>A0A5C6BYI2_9BACT</name>
<dbReference type="GO" id="GO:0009243">
    <property type="term" value="P:O antigen biosynthetic process"/>
    <property type="evidence" value="ECO:0007669"/>
    <property type="project" value="InterPro"/>
</dbReference>
<keyword evidence="3" id="KW-1185">Reference proteome</keyword>
<dbReference type="Proteomes" id="UP000319908">
    <property type="component" value="Unassembled WGS sequence"/>
</dbReference>
<dbReference type="Gene3D" id="3.90.550.10">
    <property type="entry name" value="Spore Coat Polysaccharide Biosynthesis Protein SpsA, Chain A"/>
    <property type="match status" value="1"/>
</dbReference>
<protein>
    <submittedName>
        <fullName evidence="2">Glucose-1-phosphate cytidylyltransferase</fullName>
        <ecNumber evidence="2">2.7.7.33</ecNumber>
    </submittedName>
</protein>
<dbReference type="GO" id="GO:0047343">
    <property type="term" value="F:glucose-1-phosphate cytidylyltransferase activity"/>
    <property type="evidence" value="ECO:0007669"/>
    <property type="project" value="UniProtKB-EC"/>
</dbReference>
<dbReference type="SUPFAM" id="SSF53448">
    <property type="entry name" value="Nucleotide-diphospho-sugar transferases"/>
    <property type="match status" value="1"/>
</dbReference>
<dbReference type="InterPro" id="IPR046981">
    <property type="entry name" value="G1P_cyt_trans"/>
</dbReference>
<keyword evidence="2" id="KW-0808">Transferase</keyword>
<sequence>MPNHFCKRPLRRVQIFVLPPIVDFASFPPPTAPKPLVLPLSTGMDSMQVVLLAGGLGTRLQEETTARPKPMVEIGGRPILWHIMKSFARYGHDDFIVACGYMGDFIKKYFLDQYNLSGDLKIDFGRDMMQRSEADVESWSVNLVDTGLHTMTGGRLLRLQDKLRRETFMLTYGDGVSDVNINELLAFHRQQGRLATVTAVRPPARFGGLIMNGDIVEHFTEKPVAGEGWINGGFLVFEPEIFDYLKSDQCSLEANGLEQVAAAGQLAAFRHDGFWQCMDTLRDKHYLQRLWDSGEAPWINAAEEHHSRLRVMPVRRSAA</sequence>
<dbReference type="AlphaFoldDB" id="A0A5C6BYI2"/>
<dbReference type="PANTHER" id="PTHR47183">
    <property type="entry name" value="GLUCOSE-1-PHOSPHATE CYTIDYLYLTRANSFERASE-RELATED"/>
    <property type="match status" value="1"/>
</dbReference>
<feature type="domain" description="Nucleotidyl transferase" evidence="1">
    <location>
        <begin position="49"/>
        <end position="264"/>
    </location>
</feature>
<gene>
    <name evidence="2" type="primary">rfbF</name>
    <name evidence="2" type="ORF">Poly21_37260</name>
</gene>
<dbReference type="EC" id="2.7.7.33" evidence="2"/>
<dbReference type="InterPro" id="IPR013446">
    <property type="entry name" value="G1P_cyt_trans-like"/>
</dbReference>
<dbReference type="InterPro" id="IPR005835">
    <property type="entry name" value="NTP_transferase_dom"/>
</dbReference>
<evidence type="ECO:0000313" key="2">
    <source>
        <dbReference type="EMBL" id="TWU16521.1"/>
    </source>
</evidence>
<dbReference type="PANTHER" id="PTHR47183:SF1">
    <property type="entry name" value="GLUCOSE-1-PHOSPHATE CYTIDYLYLTRANSFERASE"/>
    <property type="match status" value="1"/>
</dbReference>
<dbReference type="Pfam" id="PF00483">
    <property type="entry name" value="NTP_transferase"/>
    <property type="match status" value="1"/>
</dbReference>
<evidence type="ECO:0000313" key="3">
    <source>
        <dbReference type="Proteomes" id="UP000319908"/>
    </source>
</evidence>
<proteinExistence type="predicted"/>
<organism evidence="2 3">
    <name type="scientific">Allorhodopirellula heiligendammensis</name>
    <dbReference type="NCBI Taxonomy" id="2714739"/>
    <lineage>
        <taxon>Bacteria</taxon>
        <taxon>Pseudomonadati</taxon>
        <taxon>Planctomycetota</taxon>
        <taxon>Planctomycetia</taxon>
        <taxon>Pirellulales</taxon>
        <taxon>Pirellulaceae</taxon>
        <taxon>Allorhodopirellula</taxon>
    </lineage>
</organism>
<dbReference type="InterPro" id="IPR029044">
    <property type="entry name" value="Nucleotide-diphossugar_trans"/>
</dbReference>
<comment type="caution">
    <text evidence="2">The sequence shown here is derived from an EMBL/GenBank/DDBJ whole genome shotgun (WGS) entry which is preliminary data.</text>
</comment>
<keyword evidence="2" id="KW-0548">Nucleotidyltransferase</keyword>
<dbReference type="EMBL" id="SJPU01000002">
    <property type="protein sequence ID" value="TWU16521.1"/>
    <property type="molecule type" value="Genomic_DNA"/>
</dbReference>
<accession>A0A5C6BYI2</accession>
<evidence type="ECO:0000259" key="1">
    <source>
        <dbReference type="Pfam" id="PF00483"/>
    </source>
</evidence>
<dbReference type="CDD" id="cd02524">
    <property type="entry name" value="G1P_cytidylyltransferase"/>
    <property type="match status" value="1"/>
</dbReference>